<comment type="caution">
    <text evidence="1">The sequence shown here is derived from an EMBL/GenBank/DDBJ whole genome shotgun (WGS) entry which is preliminary data.</text>
</comment>
<dbReference type="Proteomes" id="UP000247569">
    <property type="component" value="Unassembled WGS sequence"/>
</dbReference>
<gene>
    <name evidence="1" type="ORF">DFR70_101846</name>
</gene>
<evidence type="ECO:0000313" key="2">
    <source>
        <dbReference type="Proteomes" id="UP000247569"/>
    </source>
</evidence>
<dbReference type="RefSeq" id="WP_040738177.1">
    <property type="nucleotide sequence ID" value="NZ_QJKF01000001.1"/>
</dbReference>
<accession>A0A318KGW4</accession>
<evidence type="ECO:0000313" key="1">
    <source>
        <dbReference type="EMBL" id="PXX71423.1"/>
    </source>
</evidence>
<keyword evidence="2" id="KW-1185">Reference proteome</keyword>
<protein>
    <submittedName>
        <fullName evidence="1">Uncharacterized protein</fullName>
    </submittedName>
</protein>
<sequence length="110" mass="11988">MFGAHLVRLDLGFVERGEQADPLLLEIAAESTDRESVQELRSALRSHRGGTPVRLVLCYRDRRTVLAVDDYPVTVSSALLGELRAVRGVKVLREATRITAAGLANTPGGY</sequence>
<proteinExistence type="predicted"/>
<dbReference type="AlphaFoldDB" id="A0A318KGW4"/>
<reference evidence="1 2" key="1">
    <citation type="submission" date="2018-05" db="EMBL/GenBank/DDBJ databases">
        <title>Genomic Encyclopedia of Type Strains, Phase IV (KMG-IV): sequencing the most valuable type-strain genomes for metagenomic binning, comparative biology and taxonomic classification.</title>
        <authorList>
            <person name="Goeker M."/>
        </authorList>
    </citation>
    <scope>NUCLEOTIDE SEQUENCE [LARGE SCALE GENOMIC DNA]</scope>
    <source>
        <strain evidence="1 2">DSM 44704</strain>
    </source>
</reference>
<dbReference type="EMBL" id="QJKF01000001">
    <property type="protein sequence ID" value="PXX71423.1"/>
    <property type="molecule type" value="Genomic_DNA"/>
</dbReference>
<organism evidence="1 2">
    <name type="scientific">Nocardia tenerifensis</name>
    <dbReference type="NCBI Taxonomy" id="228006"/>
    <lineage>
        <taxon>Bacteria</taxon>
        <taxon>Bacillati</taxon>
        <taxon>Actinomycetota</taxon>
        <taxon>Actinomycetes</taxon>
        <taxon>Mycobacteriales</taxon>
        <taxon>Nocardiaceae</taxon>
        <taxon>Nocardia</taxon>
    </lineage>
</organism>
<name>A0A318KGW4_9NOCA</name>